<dbReference type="Proteomes" id="UP000294933">
    <property type="component" value="Unassembled WGS sequence"/>
</dbReference>
<protein>
    <submittedName>
        <fullName evidence="5">Ras GEF</fullName>
    </submittedName>
</protein>
<dbReference type="VEuPathDB" id="FungiDB:BD410DRAFT_802899"/>
<feature type="region of interest" description="Disordered" evidence="3">
    <location>
        <begin position="1"/>
        <end position="26"/>
    </location>
</feature>
<evidence type="ECO:0000256" key="2">
    <source>
        <dbReference type="PROSITE-ProRule" id="PRU00168"/>
    </source>
</evidence>
<dbReference type="EMBL" id="ML170171">
    <property type="protein sequence ID" value="TDL23272.1"/>
    <property type="molecule type" value="Genomic_DNA"/>
</dbReference>
<reference evidence="5 6" key="1">
    <citation type="submission" date="2018-06" db="EMBL/GenBank/DDBJ databases">
        <title>A transcriptomic atlas of mushroom development highlights an independent origin of complex multicellularity.</title>
        <authorList>
            <consortium name="DOE Joint Genome Institute"/>
            <person name="Krizsan K."/>
            <person name="Almasi E."/>
            <person name="Merenyi Z."/>
            <person name="Sahu N."/>
            <person name="Viragh M."/>
            <person name="Koszo T."/>
            <person name="Mondo S."/>
            <person name="Kiss B."/>
            <person name="Balint B."/>
            <person name="Kues U."/>
            <person name="Barry K."/>
            <person name="Hegedus J.C."/>
            <person name="Henrissat B."/>
            <person name="Johnson J."/>
            <person name="Lipzen A."/>
            <person name="Ohm R."/>
            <person name="Nagy I."/>
            <person name="Pangilinan J."/>
            <person name="Yan J."/>
            <person name="Xiong Y."/>
            <person name="Grigoriev I.V."/>
            <person name="Hibbett D.S."/>
            <person name="Nagy L.G."/>
        </authorList>
    </citation>
    <scope>NUCLEOTIDE SEQUENCE [LARGE SCALE GENOMIC DNA]</scope>
    <source>
        <strain evidence="5 6">SZMC22713</strain>
    </source>
</reference>
<feature type="region of interest" description="Disordered" evidence="3">
    <location>
        <begin position="62"/>
        <end position="134"/>
    </location>
</feature>
<proteinExistence type="predicted"/>
<dbReference type="Gene3D" id="1.10.840.10">
    <property type="entry name" value="Ras guanine-nucleotide exchange factors catalytic domain"/>
    <property type="match status" value="1"/>
</dbReference>
<dbReference type="AlphaFoldDB" id="A0A4Y7Q818"/>
<keyword evidence="1 2" id="KW-0344">Guanine-nucleotide releasing factor</keyword>
<dbReference type="PROSITE" id="PS50009">
    <property type="entry name" value="RASGEF_CAT"/>
    <property type="match status" value="1"/>
</dbReference>
<name>A0A4Y7Q818_9AGAM</name>
<gene>
    <name evidence="5" type="ORF">BD410DRAFT_802899</name>
</gene>
<sequence length="669" mass="74752">MSLKVGPPAARDKPLTPRASTYPTSPAARIRCESTSAVAASTKSNHAILRALAPNAELDLQARNPRTPHHLDTSTVNARRSSHASPVTSTLRRSKSTISTNPCLSNRPRLPLKGNHVRTYSSPRKHSRHPPPLLIMKPLPDIPTFHKDDQTLSAGPPSPSSACSLITSESSCSSTSSYQSCDSFLSMTDSGDESTEATFVDAELDTVKLPSLDRPNDSQVTLANAVDENGKLHQTKPQDDTAKVSTKLKFSEVMSRFFCECCQDGIETEFCEMVFMCFRLWCSPLTFCEQIFSAYFDAVDAERTRDMTSILQILKTFMDRFWHRDRDTYTIDAIRSFVYQLPNHEIRSNLANLTPPTSETMCFTAAPRDDAKDTKPDLSISLPRGNLSSRFFDDDHHIDFAMGVGPEEFAAQLTVLEANMYLSLRPLDVVASIIDKKHCKDDVLQRLAEHSKHSDNLTLWVGWSIVLNDDPRSRGQVVSFFADLATRLFVLGNLSSAYAVWSGMQSHGLHNLHGNAIEKEVWAVKNSATLEGFLDIRGNFSAARELIRQISKQRRPCVPLLGNVDSRFQSACYTQSIVRLKERLSLHFGPETPSERLIDVAYYGELSKVMKGSLLHPTLPSFSSRLILAEMHDTRIPYSIQSNRAIQDYLQDALNSVQSSDELWAKWYA</sequence>
<dbReference type="InterPro" id="IPR001895">
    <property type="entry name" value="RASGEF_cat_dom"/>
</dbReference>
<dbReference type="GO" id="GO:0005886">
    <property type="term" value="C:plasma membrane"/>
    <property type="evidence" value="ECO:0007669"/>
    <property type="project" value="TreeGrafter"/>
</dbReference>
<evidence type="ECO:0000256" key="1">
    <source>
        <dbReference type="ARBA" id="ARBA00022658"/>
    </source>
</evidence>
<dbReference type="SUPFAM" id="SSF48366">
    <property type="entry name" value="Ras GEF"/>
    <property type="match status" value="1"/>
</dbReference>
<dbReference type="GO" id="GO:0005085">
    <property type="term" value="F:guanyl-nucleotide exchange factor activity"/>
    <property type="evidence" value="ECO:0007669"/>
    <property type="project" value="UniProtKB-KW"/>
</dbReference>
<evidence type="ECO:0000313" key="6">
    <source>
        <dbReference type="Proteomes" id="UP000294933"/>
    </source>
</evidence>
<dbReference type="SMART" id="SM00147">
    <property type="entry name" value="RasGEF"/>
    <property type="match status" value="1"/>
</dbReference>
<feature type="compositionally biased region" description="Polar residues" evidence="3">
    <location>
        <begin position="73"/>
        <end position="104"/>
    </location>
</feature>
<evidence type="ECO:0000259" key="4">
    <source>
        <dbReference type="PROSITE" id="PS50009"/>
    </source>
</evidence>
<dbReference type="InterPro" id="IPR008937">
    <property type="entry name" value="Ras-like_GEF"/>
</dbReference>
<dbReference type="PANTHER" id="PTHR23113">
    <property type="entry name" value="GUANINE NUCLEOTIDE EXCHANGE FACTOR"/>
    <property type="match status" value="1"/>
</dbReference>
<dbReference type="OrthoDB" id="28357at2759"/>
<organism evidence="5 6">
    <name type="scientific">Rickenella mellea</name>
    <dbReference type="NCBI Taxonomy" id="50990"/>
    <lineage>
        <taxon>Eukaryota</taxon>
        <taxon>Fungi</taxon>
        <taxon>Dikarya</taxon>
        <taxon>Basidiomycota</taxon>
        <taxon>Agaricomycotina</taxon>
        <taxon>Agaricomycetes</taxon>
        <taxon>Hymenochaetales</taxon>
        <taxon>Rickenellaceae</taxon>
        <taxon>Rickenella</taxon>
    </lineage>
</organism>
<feature type="region of interest" description="Disordered" evidence="3">
    <location>
        <begin position="146"/>
        <end position="166"/>
    </location>
</feature>
<dbReference type="STRING" id="50990.A0A4Y7Q818"/>
<evidence type="ECO:0000313" key="5">
    <source>
        <dbReference type="EMBL" id="TDL23272.1"/>
    </source>
</evidence>
<dbReference type="InterPro" id="IPR036964">
    <property type="entry name" value="RASGEF_cat_dom_sf"/>
</dbReference>
<dbReference type="InterPro" id="IPR023578">
    <property type="entry name" value="Ras_GEF_dom_sf"/>
</dbReference>
<dbReference type="Pfam" id="PF00617">
    <property type="entry name" value="RasGEF"/>
    <property type="match status" value="1"/>
</dbReference>
<keyword evidence="6" id="KW-1185">Reference proteome</keyword>
<feature type="domain" description="Ras-GEF" evidence="4">
    <location>
        <begin position="405"/>
        <end position="638"/>
    </location>
</feature>
<evidence type="ECO:0000256" key="3">
    <source>
        <dbReference type="SAM" id="MobiDB-lite"/>
    </source>
</evidence>
<dbReference type="GO" id="GO:0007265">
    <property type="term" value="P:Ras protein signal transduction"/>
    <property type="evidence" value="ECO:0007669"/>
    <property type="project" value="TreeGrafter"/>
</dbReference>
<accession>A0A4Y7Q818</accession>
<dbReference type="PANTHER" id="PTHR23113:SF368">
    <property type="entry name" value="CELL DIVISION CONTROL PROTEIN 25"/>
    <property type="match status" value="1"/>
</dbReference>